<protein>
    <recommendedName>
        <fullName evidence="6">Expansin family protein</fullName>
    </recommendedName>
</protein>
<keyword evidence="5" id="KW-1185">Reference proteome</keyword>
<feature type="region of interest" description="Disordered" evidence="2">
    <location>
        <begin position="56"/>
        <end position="159"/>
    </location>
</feature>
<evidence type="ECO:0000256" key="1">
    <source>
        <dbReference type="ARBA" id="ARBA00022729"/>
    </source>
</evidence>
<dbReference type="InterPro" id="IPR051477">
    <property type="entry name" value="Expansin_CellWall"/>
</dbReference>
<dbReference type="EMBL" id="JAKEKT020000114">
    <property type="protein sequence ID" value="KAL1635461.1"/>
    <property type="molecule type" value="Genomic_DNA"/>
</dbReference>
<dbReference type="Proteomes" id="UP001521184">
    <property type="component" value="Unassembled WGS sequence"/>
</dbReference>
<dbReference type="CDD" id="cd22191">
    <property type="entry name" value="DPBB_RlpA_EXP_N-like"/>
    <property type="match status" value="1"/>
</dbReference>
<feature type="chain" id="PRO_5046656095" description="Expansin family protein" evidence="3">
    <location>
        <begin position="18"/>
        <end position="278"/>
    </location>
</feature>
<dbReference type="PANTHER" id="PTHR31836:SF28">
    <property type="entry name" value="SRCR DOMAIN-CONTAINING PROTEIN-RELATED"/>
    <property type="match status" value="1"/>
</dbReference>
<comment type="caution">
    <text evidence="4">The sequence shown here is derived from an EMBL/GenBank/DDBJ whole genome shotgun (WGS) entry which is preliminary data.</text>
</comment>
<accession>A0ABR3T874</accession>
<sequence>MKATGIVALSLLGFAAAAPYKHFEQKAKRDLVWVTHTAEVVETVVQTTTVWVDPTEEVQEYTPTPTPELTTETTTKNTSVYTPTPEPTSTEAPVTTEEPSTSSTPSAYTPPAPTTTETPTSTYTPPPPPPTTEAPSPTSTYVAPTTEATPSAVPTSSAVVAAEDTSSSSLTGALAGDKDDCEATWYNTLGAYAACGTQHWDTESVVALKSSTFNTYKSDICGKKITLEYNGKTTTATLVDSCPGCNGEWDIDLSPPVFEALTGDLGVGRISGMTWHFD</sequence>
<feature type="signal peptide" evidence="3">
    <location>
        <begin position="1"/>
        <end position="17"/>
    </location>
</feature>
<keyword evidence="1 3" id="KW-0732">Signal</keyword>
<feature type="compositionally biased region" description="Low complexity" evidence="2">
    <location>
        <begin position="60"/>
        <end position="107"/>
    </location>
</feature>
<reference evidence="4 5" key="1">
    <citation type="journal article" date="2023" name="Plant Dis.">
        <title>First Report of Diplodia intermedia Causing Canker and Dieback Diseases on Apple Trees in Canada.</title>
        <authorList>
            <person name="Ellouze W."/>
            <person name="Ilyukhin E."/>
            <person name="Sulman M."/>
            <person name="Ali S."/>
        </authorList>
    </citation>
    <scope>NUCLEOTIDE SEQUENCE [LARGE SCALE GENOMIC DNA]</scope>
    <source>
        <strain evidence="4 5">M45-28</strain>
    </source>
</reference>
<name>A0ABR3T874_9PEZI</name>
<proteinExistence type="predicted"/>
<evidence type="ECO:0000313" key="4">
    <source>
        <dbReference type="EMBL" id="KAL1635461.1"/>
    </source>
</evidence>
<evidence type="ECO:0000256" key="3">
    <source>
        <dbReference type="SAM" id="SignalP"/>
    </source>
</evidence>
<organism evidence="4 5">
    <name type="scientific">Diplodia intermedia</name>
    <dbReference type="NCBI Taxonomy" id="856260"/>
    <lineage>
        <taxon>Eukaryota</taxon>
        <taxon>Fungi</taxon>
        <taxon>Dikarya</taxon>
        <taxon>Ascomycota</taxon>
        <taxon>Pezizomycotina</taxon>
        <taxon>Dothideomycetes</taxon>
        <taxon>Dothideomycetes incertae sedis</taxon>
        <taxon>Botryosphaeriales</taxon>
        <taxon>Botryosphaeriaceae</taxon>
        <taxon>Diplodia</taxon>
    </lineage>
</organism>
<evidence type="ECO:0008006" key="6">
    <source>
        <dbReference type="Google" id="ProtNLM"/>
    </source>
</evidence>
<feature type="compositionally biased region" description="Low complexity" evidence="2">
    <location>
        <begin position="133"/>
        <end position="159"/>
    </location>
</feature>
<dbReference type="InterPro" id="IPR036908">
    <property type="entry name" value="RlpA-like_sf"/>
</dbReference>
<dbReference type="Gene3D" id="2.40.40.10">
    <property type="entry name" value="RlpA-like domain"/>
    <property type="match status" value="1"/>
</dbReference>
<evidence type="ECO:0000256" key="2">
    <source>
        <dbReference type="SAM" id="MobiDB-lite"/>
    </source>
</evidence>
<evidence type="ECO:0000313" key="5">
    <source>
        <dbReference type="Proteomes" id="UP001521184"/>
    </source>
</evidence>
<dbReference type="PANTHER" id="PTHR31836">
    <property type="match status" value="1"/>
</dbReference>
<feature type="compositionally biased region" description="Low complexity" evidence="2">
    <location>
        <begin position="114"/>
        <end position="123"/>
    </location>
</feature>
<dbReference type="SUPFAM" id="SSF50685">
    <property type="entry name" value="Barwin-like endoglucanases"/>
    <property type="match status" value="1"/>
</dbReference>
<gene>
    <name evidence="4" type="ORF">SLS58_010218</name>
</gene>